<keyword evidence="3" id="KW-1185">Reference proteome</keyword>
<feature type="region of interest" description="Disordered" evidence="1">
    <location>
        <begin position="1"/>
        <end position="94"/>
    </location>
</feature>
<protein>
    <submittedName>
        <fullName evidence="2">Uncharacterized protein</fullName>
    </submittedName>
</protein>
<feature type="compositionally biased region" description="Basic and acidic residues" evidence="1">
    <location>
        <begin position="19"/>
        <end position="42"/>
    </location>
</feature>
<dbReference type="AlphaFoldDB" id="A0A834MM04"/>
<sequence length="94" mass="10982">MIESKRRIIRKGLKNNRTKQTEMEKRERKQTTIRSDRDDHGRTPPSPRRYNVLLGDIGVEEKRGDRMTRGRSKCPFGSATHDDSFAHTHTYTLA</sequence>
<dbReference type="EMBL" id="JAACXV010000112">
    <property type="protein sequence ID" value="KAF7283409.1"/>
    <property type="molecule type" value="Genomic_DNA"/>
</dbReference>
<dbReference type="Proteomes" id="UP000625711">
    <property type="component" value="Unassembled WGS sequence"/>
</dbReference>
<accession>A0A834MM04</accession>
<feature type="compositionally biased region" description="Basic and acidic residues" evidence="1">
    <location>
        <begin position="59"/>
        <end position="68"/>
    </location>
</feature>
<comment type="caution">
    <text evidence="2">The sequence shown here is derived from an EMBL/GenBank/DDBJ whole genome shotgun (WGS) entry which is preliminary data.</text>
</comment>
<reference evidence="2" key="1">
    <citation type="submission" date="2020-08" db="EMBL/GenBank/DDBJ databases">
        <title>Genome sequencing and assembly of the red palm weevil Rhynchophorus ferrugineus.</title>
        <authorList>
            <person name="Dias G.B."/>
            <person name="Bergman C.M."/>
            <person name="Manee M."/>
        </authorList>
    </citation>
    <scope>NUCLEOTIDE SEQUENCE</scope>
    <source>
        <strain evidence="2">AA-2017</strain>
        <tissue evidence="2">Whole larva</tissue>
    </source>
</reference>
<evidence type="ECO:0000313" key="2">
    <source>
        <dbReference type="EMBL" id="KAF7283409.1"/>
    </source>
</evidence>
<evidence type="ECO:0000256" key="1">
    <source>
        <dbReference type="SAM" id="MobiDB-lite"/>
    </source>
</evidence>
<gene>
    <name evidence="2" type="ORF">GWI33_000683</name>
</gene>
<organism evidence="2 3">
    <name type="scientific">Rhynchophorus ferrugineus</name>
    <name type="common">Red palm weevil</name>
    <name type="synonym">Curculio ferrugineus</name>
    <dbReference type="NCBI Taxonomy" id="354439"/>
    <lineage>
        <taxon>Eukaryota</taxon>
        <taxon>Metazoa</taxon>
        <taxon>Ecdysozoa</taxon>
        <taxon>Arthropoda</taxon>
        <taxon>Hexapoda</taxon>
        <taxon>Insecta</taxon>
        <taxon>Pterygota</taxon>
        <taxon>Neoptera</taxon>
        <taxon>Endopterygota</taxon>
        <taxon>Coleoptera</taxon>
        <taxon>Polyphaga</taxon>
        <taxon>Cucujiformia</taxon>
        <taxon>Curculionidae</taxon>
        <taxon>Dryophthorinae</taxon>
        <taxon>Rhynchophorus</taxon>
    </lineage>
</organism>
<evidence type="ECO:0000313" key="3">
    <source>
        <dbReference type="Proteomes" id="UP000625711"/>
    </source>
</evidence>
<name>A0A834MM04_RHYFE</name>
<feature type="compositionally biased region" description="Basic residues" evidence="1">
    <location>
        <begin position="7"/>
        <end position="17"/>
    </location>
</feature>
<proteinExistence type="predicted"/>